<gene>
    <name evidence="1" type="ORF">KOI35_42995</name>
</gene>
<comment type="caution">
    <text evidence="1">The sequence shown here is derived from an EMBL/GenBank/DDBJ whole genome shotgun (WGS) entry which is preliminary data.</text>
</comment>
<dbReference type="Proteomes" id="UP001519654">
    <property type="component" value="Unassembled WGS sequence"/>
</dbReference>
<keyword evidence="2" id="KW-1185">Reference proteome</keyword>
<organism evidence="1 2">
    <name type="scientific">Paractinoplanes bogorensis</name>
    <dbReference type="NCBI Taxonomy" id="1610840"/>
    <lineage>
        <taxon>Bacteria</taxon>
        <taxon>Bacillati</taxon>
        <taxon>Actinomycetota</taxon>
        <taxon>Actinomycetes</taxon>
        <taxon>Micromonosporales</taxon>
        <taxon>Micromonosporaceae</taxon>
        <taxon>Paractinoplanes</taxon>
    </lineage>
</organism>
<dbReference type="InterPro" id="IPR016888">
    <property type="entry name" value="UCP028498"/>
</dbReference>
<dbReference type="RefSeq" id="WP_215795518.1">
    <property type="nucleotide sequence ID" value="NZ_JAHKKG010000019.1"/>
</dbReference>
<proteinExistence type="predicted"/>
<name>A0ABS5Z421_9ACTN</name>
<evidence type="ECO:0000313" key="1">
    <source>
        <dbReference type="EMBL" id="MBU2670291.1"/>
    </source>
</evidence>
<sequence>MSEMWTPADLRQIQDSDELEIAVPRVDGSLRKWTPIWVVRVGGEVFVRTWHRRDTGWYGDAVRSGRGRIRVPGVEAAVTVTEAGAESRAEVDEAYHSKYGRYGTDTVGQMVSDEAVASTLRLTRE</sequence>
<evidence type="ECO:0000313" key="2">
    <source>
        <dbReference type="Proteomes" id="UP001519654"/>
    </source>
</evidence>
<reference evidence="1 2" key="1">
    <citation type="submission" date="2021-06" db="EMBL/GenBank/DDBJ databases">
        <title>Actinoplanes lichenicola sp. nov., and Actinoplanes ovalisporus sp. nov., isolated from lichen in Thailand.</title>
        <authorList>
            <person name="Saeng-In P."/>
            <person name="Kanchanasin P."/>
            <person name="Yuki M."/>
            <person name="Kudo T."/>
            <person name="Ohkuma M."/>
            <person name="Phongsopitanun W."/>
            <person name="Tanasupawat S."/>
        </authorList>
    </citation>
    <scope>NUCLEOTIDE SEQUENCE [LARGE SCALE GENOMIC DNA]</scope>
    <source>
        <strain evidence="1 2">NBRC 110975</strain>
    </source>
</reference>
<accession>A0ABS5Z421</accession>
<protein>
    <submittedName>
        <fullName evidence="1">DUF2255 family protein</fullName>
    </submittedName>
</protein>
<dbReference type="Pfam" id="PF10012">
    <property type="entry name" value="DUF2255"/>
    <property type="match status" value="1"/>
</dbReference>
<dbReference type="EMBL" id="JAHKKG010000019">
    <property type="protein sequence ID" value="MBU2670291.1"/>
    <property type="molecule type" value="Genomic_DNA"/>
</dbReference>